<organism evidence="2 3">
    <name type="scientific">Lactuca sativa</name>
    <name type="common">Garden lettuce</name>
    <dbReference type="NCBI Taxonomy" id="4236"/>
    <lineage>
        <taxon>Eukaryota</taxon>
        <taxon>Viridiplantae</taxon>
        <taxon>Streptophyta</taxon>
        <taxon>Embryophyta</taxon>
        <taxon>Tracheophyta</taxon>
        <taxon>Spermatophyta</taxon>
        <taxon>Magnoliopsida</taxon>
        <taxon>eudicotyledons</taxon>
        <taxon>Gunneridae</taxon>
        <taxon>Pentapetalae</taxon>
        <taxon>asterids</taxon>
        <taxon>campanulids</taxon>
        <taxon>Asterales</taxon>
        <taxon>Asteraceae</taxon>
        <taxon>Cichorioideae</taxon>
        <taxon>Cichorieae</taxon>
        <taxon>Lactucinae</taxon>
        <taxon>Lactuca</taxon>
    </lineage>
</organism>
<sequence length="161" mass="18395">MAVEVVLPLSFWVETVNTACCSQNCSVIGKHHGNTSYKILKGRTIDISYFNIFGCMFYILNQRDKLTKFKAKADNRVFLGCSSVSKAFLVFNLLRKTEEETAHFTFNEESFIHDLIDRHSSILNELTFSSSDHIPNLLLNVTEPIVPNANQFVDSYLNYKD</sequence>
<dbReference type="InterPro" id="IPR039537">
    <property type="entry name" value="Retrotran_Ty1/copia-like"/>
</dbReference>
<name>A0A9R1V1T5_LACSA</name>
<accession>A0A9R1V1T5</accession>
<dbReference type="EMBL" id="NBSK02000007">
    <property type="protein sequence ID" value="KAJ0197339.1"/>
    <property type="molecule type" value="Genomic_DNA"/>
</dbReference>
<dbReference type="InterPro" id="IPR057670">
    <property type="entry name" value="SH3_retrovirus"/>
</dbReference>
<dbReference type="PANTHER" id="PTHR42648">
    <property type="entry name" value="TRANSPOSASE, PUTATIVE-RELATED"/>
    <property type="match status" value="1"/>
</dbReference>
<evidence type="ECO:0000259" key="1">
    <source>
        <dbReference type="Pfam" id="PF25597"/>
    </source>
</evidence>
<keyword evidence="3" id="KW-1185">Reference proteome</keyword>
<dbReference type="Proteomes" id="UP000235145">
    <property type="component" value="Unassembled WGS sequence"/>
</dbReference>
<proteinExistence type="predicted"/>
<dbReference type="AlphaFoldDB" id="A0A9R1V1T5"/>
<evidence type="ECO:0000313" key="2">
    <source>
        <dbReference type="EMBL" id="KAJ0197339.1"/>
    </source>
</evidence>
<dbReference type="Pfam" id="PF25597">
    <property type="entry name" value="SH3_retrovirus"/>
    <property type="match status" value="1"/>
</dbReference>
<protein>
    <recommendedName>
        <fullName evidence="1">Retroviral polymerase SH3-like domain-containing protein</fullName>
    </recommendedName>
</protein>
<evidence type="ECO:0000313" key="3">
    <source>
        <dbReference type="Proteomes" id="UP000235145"/>
    </source>
</evidence>
<gene>
    <name evidence="2" type="ORF">LSAT_V11C700369920</name>
</gene>
<dbReference type="PANTHER" id="PTHR42648:SF32">
    <property type="entry name" value="RIBONUCLEASE H-LIKE DOMAIN, GAG-PRE-INTEGRASE DOMAIN PROTEIN-RELATED"/>
    <property type="match status" value="1"/>
</dbReference>
<reference evidence="2 3" key="1">
    <citation type="journal article" date="2017" name="Nat. Commun.">
        <title>Genome assembly with in vitro proximity ligation data and whole-genome triplication in lettuce.</title>
        <authorList>
            <person name="Reyes-Chin-Wo S."/>
            <person name="Wang Z."/>
            <person name="Yang X."/>
            <person name="Kozik A."/>
            <person name="Arikit S."/>
            <person name="Song C."/>
            <person name="Xia L."/>
            <person name="Froenicke L."/>
            <person name="Lavelle D.O."/>
            <person name="Truco M.J."/>
            <person name="Xia R."/>
            <person name="Zhu S."/>
            <person name="Xu C."/>
            <person name="Xu H."/>
            <person name="Xu X."/>
            <person name="Cox K."/>
            <person name="Korf I."/>
            <person name="Meyers B.C."/>
            <person name="Michelmore R.W."/>
        </authorList>
    </citation>
    <scope>NUCLEOTIDE SEQUENCE [LARGE SCALE GENOMIC DNA]</scope>
    <source>
        <strain evidence="3">cv. Salinas</strain>
        <tissue evidence="2">Seedlings</tissue>
    </source>
</reference>
<feature type="domain" description="Retroviral polymerase SH3-like" evidence="1">
    <location>
        <begin position="55"/>
        <end position="111"/>
    </location>
</feature>
<comment type="caution">
    <text evidence="2">The sequence shown here is derived from an EMBL/GenBank/DDBJ whole genome shotgun (WGS) entry which is preliminary data.</text>
</comment>